<dbReference type="OrthoDB" id="4493865at2759"/>
<dbReference type="AlphaFoldDB" id="A0A5N6U882"/>
<dbReference type="Proteomes" id="UP000325780">
    <property type="component" value="Unassembled WGS sequence"/>
</dbReference>
<evidence type="ECO:0000256" key="1">
    <source>
        <dbReference type="SAM" id="MobiDB-lite"/>
    </source>
</evidence>
<feature type="compositionally biased region" description="Low complexity" evidence="1">
    <location>
        <begin position="213"/>
        <end position="228"/>
    </location>
</feature>
<accession>A0A5N6U882</accession>
<feature type="region of interest" description="Disordered" evidence="1">
    <location>
        <begin position="203"/>
        <end position="235"/>
    </location>
</feature>
<gene>
    <name evidence="2" type="ORF">BDV25DRAFT_147091</name>
</gene>
<evidence type="ECO:0000313" key="3">
    <source>
        <dbReference type="Proteomes" id="UP000325780"/>
    </source>
</evidence>
<sequence length="391" mass="43860">MGQNTTSENQLRHLYGQAIRSLKRGVGIKKIPSLPVKMLLTVIRIFKKPQSAKLQYRVIKRNLQRVLMEINTLRRCKLNAQPYLAQVRVMRRLIYGEGDTLCMARMGFGKHLIFDAYSTTLAKKITIQTVPPSPGEEQLRDIKCLAGNKQCLVNVEQKKHHRKLFQNIREGIYSHSLIDLPLGPEPETVSPVPVEEPLFVEEQPATPTPAEPVPSEAPAVADPSPESANQPVSSEAEFWAAQRADQPRLPWRWDPTGEKNSQPYTPAIAGKWWSRSEDMLSAMSKNQRSDFSHVGRIMETDLGQQLHGDNRCSLCVEKGVECWVYSDIGAKQIKFPGSTCARCRLLKHRKGCSLSTRASKSKRLQGNPPMRIIRHLVPKDGGPPPPEASGI</sequence>
<reference evidence="2 3" key="1">
    <citation type="submission" date="2019-04" db="EMBL/GenBank/DDBJ databases">
        <title>Friends and foes A comparative genomics study of 23 Aspergillus species from section Flavi.</title>
        <authorList>
            <consortium name="DOE Joint Genome Institute"/>
            <person name="Kjaerbolling I."/>
            <person name="Vesth T."/>
            <person name="Frisvad J.C."/>
            <person name="Nybo J.L."/>
            <person name="Theobald S."/>
            <person name="Kildgaard S."/>
            <person name="Isbrandt T."/>
            <person name="Kuo A."/>
            <person name="Sato A."/>
            <person name="Lyhne E.K."/>
            <person name="Kogle M.E."/>
            <person name="Wiebenga A."/>
            <person name="Kun R.S."/>
            <person name="Lubbers R.J."/>
            <person name="Makela M.R."/>
            <person name="Barry K."/>
            <person name="Chovatia M."/>
            <person name="Clum A."/>
            <person name="Daum C."/>
            <person name="Haridas S."/>
            <person name="He G."/>
            <person name="LaButti K."/>
            <person name="Lipzen A."/>
            <person name="Mondo S."/>
            <person name="Riley R."/>
            <person name="Salamov A."/>
            <person name="Simmons B.A."/>
            <person name="Magnuson J.K."/>
            <person name="Henrissat B."/>
            <person name="Mortensen U.H."/>
            <person name="Larsen T.O."/>
            <person name="Devries R.P."/>
            <person name="Grigoriev I.V."/>
            <person name="Machida M."/>
            <person name="Baker S.E."/>
            <person name="Andersen M.R."/>
        </authorList>
    </citation>
    <scope>NUCLEOTIDE SEQUENCE [LARGE SCALE GENOMIC DNA]</scope>
    <source>
        <strain evidence="2 3">IBT 18842</strain>
    </source>
</reference>
<protein>
    <submittedName>
        <fullName evidence="2">Uncharacterized protein</fullName>
    </submittedName>
</protein>
<organism evidence="2 3">
    <name type="scientific">Aspergillus avenaceus</name>
    <dbReference type="NCBI Taxonomy" id="36643"/>
    <lineage>
        <taxon>Eukaryota</taxon>
        <taxon>Fungi</taxon>
        <taxon>Dikarya</taxon>
        <taxon>Ascomycota</taxon>
        <taxon>Pezizomycotina</taxon>
        <taxon>Eurotiomycetes</taxon>
        <taxon>Eurotiomycetidae</taxon>
        <taxon>Eurotiales</taxon>
        <taxon>Aspergillaceae</taxon>
        <taxon>Aspergillus</taxon>
        <taxon>Aspergillus subgen. Circumdati</taxon>
    </lineage>
</organism>
<proteinExistence type="predicted"/>
<evidence type="ECO:0000313" key="2">
    <source>
        <dbReference type="EMBL" id="KAE8154845.1"/>
    </source>
</evidence>
<name>A0A5N6U882_ASPAV</name>
<dbReference type="EMBL" id="ML742026">
    <property type="protein sequence ID" value="KAE8154845.1"/>
    <property type="molecule type" value="Genomic_DNA"/>
</dbReference>
<keyword evidence="3" id="KW-1185">Reference proteome</keyword>